<accession>A0ABD5VKP9</accession>
<dbReference type="AlphaFoldDB" id="A0ABD5VKP9"/>
<evidence type="ECO:0000313" key="2">
    <source>
        <dbReference type="Proteomes" id="UP001596395"/>
    </source>
</evidence>
<dbReference type="EMBL" id="JBHSXN010000002">
    <property type="protein sequence ID" value="MFC6953777.1"/>
    <property type="molecule type" value="Genomic_DNA"/>
</dbReference>
<reference evidence="1 2" key="1">
    <citation type="journal article" date="2019" name="Int. J. Syst. Evol. Microbiol.">
        <title>The Global Catalogue of Microorganisms (GCM) 10K type strain sequencing project: providing services to taxonomists for standard genome sequencing and annotation.</title>
        <authorList>
            <consortium name="The Broad Institute Genomics Platform"/>
            <consortium name="The Broad Institute Genome Sequencing Center for Infectious Disease"/>
            <person name="Wu L."/>
            <person name="Ma J."/>
        </authorList>
    </citation>
    <scope>NUCLEOTIDE SEQUENCE [LARGE SCALE GENOMIC DNA]</scope>
    <source>
        <strain evidence="1 2">GX26</strain>
    </source>
</reference>
<sequence>MATNDYELVLEVQNLTEYDDEIIEIPVMLELVELAKREIRAKAGIIDLEFFGTNDLYAERALFWLTCLFAKIKMGELENVHMSIGDIEQRTLRADEDGEDAVVWKQEFQDYMARVQPSENLFGIRSVGRSDRTYSYE</sequence>
<comment type="caution">
    <text evidence="1">The sequence shown here is derived from an EMBL/GenBank/DDBJ whole genome shotgun (WGS) entry which is preliminary data.</text>
</comment>
<evidence type="ECO:0000313" key="1">
    <source>
        <dbReference type="EMBL" id="MFC6953777.1"/>
    </source>
</evidence>
<keyword evidence="2" id="KW-1185">Reference proteome</keyword>
<gene>
    <name evidence="1" type="ORF">ACFQGB_12970</name>
</gene>
<protein>
    <submittedName>
        <fullName evidence="1">Uncharacterized protein</fullName>
    </submittedName>
</protein>
<name>A0ABD5VKP9_9EURY</name>
<organism evidence="1 2">
    <name type="scientific">Halorubellus litoreus</name>
    <dbReference type="NCBI Taxonomy" id="755308"/>
    <lineage>
        <taxon>Archaea</taxon>
        <taxon>Methanobacteriati</taxon>
        <taxon>Methanobacteriota</taxon>
        <taxon>Stenosarchaea group</taxon>
        <taxon>Halobacteria</taxon>
        <taxon>Halobacteriales</taxon>
        <taxon>Halorubellaceae</taxon>
        <taxon>Halorubellus</taxon>
    </lineage>
</organism>
<dbReference type="Proteomes" id="UP001596395">
    <property type="component" value="Unassembled WGS sequence"/>
</dbReference>
<proteinExistence type="predicted"/>
<dbReference type="RefSeq" id="WP_336350730.1">
    <property type="nucleotide sequence ID" value="NZ_JAZAQL010000002.1"/>
</dbReference>